<feature type="binding site" evidence="7">
    <location>
        <position position="410"/>
    </location>
    <ligand>
        <name>ADP</name>
        <dbReference type="ChEBI" id="CHEBI:456216"/>
    </ligand>
</feature>
<organism evidence="11 12">
    <name type="scientific">Spiribacter insolitus</name>
    <dbReference type="NCBI Taxonomy" id="3122417"/>
    <lineage>
        <taxon>Bacteria</taxon>
        <taxon>Pseudomonadati</taxon>
        <taxon>Pseudomonadota</taxon>
        <taxon>Gammaproteobacteria</taxon>
        <taxon>Chromatiales</taxon>
        <taxon>Ectothiorhodospiraceae</taxon>
        <taxon>Spiribacter</taxon>
    </lineage>
</organism>
<dbReference type="PANTHER" id="PTHR10196">
    <property type="entry name" value="SUGAR KINASE"/>
    <property type="match status" value="1"/>
</dbReference>
<evidence type="ECO:0000256" key="7">
    <source>
        <dbReference type="HAMAP-Rule" id="MF_00186"/>
    </source>
</evidence>
<dbReference type="InterPro" id="IPR018483">
    <property type="entry name" value="Carb_kinase_FGGY_CS"/>
</dbReference>
<dbReference type="PANTHER" id="PTHR10196:SF78">
    <property type="entry name" value="GLYCEROL KINASE"/>
    <property type="match status" value="1"/>
</dbReference>
<keyword evidence="12" id="KW-1185">Reference proteome</keyword>
<evidence type="ECO:0000313" key="11">
    <source>
        <dbReference type="EMBL" id="MEX0431588.1"/>
    </source>
</evidence>
<dbReference type="Pfam" id="PF02782">
    <property type="entry name" value="FGGY_C"/>
    <property type="match status" value="1"/>
</dbReference>
<reference evidence="11 12" key="1">
    <citation type="submission" date="2024-02" db="EMBL/GenBank/DDBJ databases">
        <title>New especies of Spiribacter isolated from saline water.</title>
        <authorList>
            <person name="Leon M.J."/>
            <person name="De La Haba R."/>
            <person name="Sanchez-Porro C."/>
            <person name="Ventosa A."/>
        </authorList>
    </citation>
    <scope>NUCLEOTIDE SEQUENCE [LARGE SCALE GENOMIC DNA]</scope>
    <source>
        <strain evidence="12">ag22IC4-189</strain>
    </source>
</reference>
<feature type="domain" description="Carbohydrate kinase FGGY C-terminal" evidence="10">
    <location>
        <begin position="263"/>
        <end position="448"/>
    </location>
</feature>
<sequence length="497" mass="53702">MAENSGILAIDQGTTSSRAIVFNLEGRIIATAQEEFTQYYPHSGWVEHDPQDLLNTTVDTCRRALKAAKAAGVHARTIGITNQRETTILWDRATGEPIHNAIVWQDRRTAERCAALKSAGHEPLVAERTGLLLDPYFAATKIAWILENVKGARERARNGELAFGTVDTWLLWKLTGGRSHATDATNASRTLLFDIHRQAWDEDLLALFDIPAAILPEVLDSAADFGVTDPEVLGAELPIEGIAGDQHAAVVGQCCFQPGMIKSTYGTGCFALMNTGDQAVPSSNRLLTTTAYRINGQPTYALEGAIFIAGAAIQWLRDELGIIAHASQSEGLANDAEAEGLYLVPAFTGLGAPWWDPNARGAIFGLNRNTGVAEFVHAALDSVCLQTGDLLEAMAGDSGTAQETLRVDGGMVANNWLLQRLADLTGLAVERPEIIETTALGAAYLAGLQHGLYDSLESLESQWALNRRFEPAISRGTREHVVEGWHDAVRRTLTTGK</sequence>
<dbReference type="HAMAP" id="MF_00186">
    <property type="entry name" value="Glycerol_kin"/>
    <property type="match status" value="1"/>
</dbReference>
<keyword evidence="5 7" id="KW-0319">Glycerol metabolism</keyword>
<comment type="similarity">
    <text evidence="1 7 8">Belongs to the FGGY kinase family.</text>
</comment>
<feature type="binding site" evidence="7">
    <location>
        <position position="245"/>
    </location>
    <ligand>
        <name>sn-glycerol 3-phosphate</name>
        <dbReference type="ChEBI" id="CHEBI:57597"/>
    </ligand>
</feature>
<dbReference type="NCBIfam" id="NF000756">
    <property type="entry name" value="PRK00047.1"/>
    <property type="match status" value="1"/>
</dbReference>
<keyword evidence="6 7" id="KW-0067">ATP-binding</keyword>
<evidence type="ECO:0000259" key="10">
    <source>
        <dbReference type="Pfam" id="PF02782"/>
    </source>
</evidence>
<dbReference type="PROSITE" id="PS00445">
    <property type="entry name" value="FGGY_KINASES_2"/>
    <property type="match status" value="1"/>
</dbReference>
<feature type="binding site" evidence="7">
    <location>
        <position position="84"/>
    </location>
    <ligand>
        <name>glycerol</name>
        <dbReference type="ChEBI" id="CHEBI:17754"/>
    </ligand>
</feature>
<evidence type="ECO:0000256" key="4">
    <source>
        <dbReference type="ARBA" id="ARBA00022777"/>
    </source>
</evidence>
<feature type="binding site" evidence="7">
    <location>
        <position position="267"/>
    </location>
    <ligand>
        <name>ATP</name>
        <dbReference type="ChEBI" id="CHEBI:30616"/>
    </ligand>
</feature>
<dbReference type="NCBIfam" id="TIGR01311">
    <property type="entry name" value="glycerol_kin"/>
    <property type="match status" value="1"/>
</dbReference>
<comment type="catalytic activity">
    <reaction evidence="7">
        <text>glycerol + ATP = sn-glycerol 3-phosphate + ADP + H(+)</text>
        <dbReference type="Rhea" id="RHEA:21644"/>
        <dbReference type="ChEBI" id="CHEBI:15378"/>
        <dbReference type="ChEBI" id="CHEBI:17754"/>
        <dbReference type="ChEBI" id="CHEBI:30616"/>
        <dbReference type="ChEBI" id="CHEBI:57597"/>
        <dbReference type="ChEBI" id="CHEBI:456216"/>
        <dbReference type="EC" id="2.7.1.30"/>
    </reaction>
</comment>
<dbReference type="InterPro" id="IPR005999">
    <property type="entry name" value="Glycerol_kin"/>
</dbReference>
<feature type="binding site" evidence="7">
    <location>
        <position position="267"/>
    </location>
    <ligand>
        <name>ADP</name>
        <dbReference type="ChEBI" id="CHEBI:456216"/>
    </ligand>
</feature>
<comment type="caution">
    <text evidence="11">The sequence shown here is derived from an EMBL/GenBank/DDBJ whole genome shotgun (WGS) entry which is preliminary data.</text>
</comment>
<gene>
    <name evidence="7 11" type="primary">glpK</name>
    <name evidence="11" type="ORF">V6X30_09250</name>
</gene>
<feature type="binding site" evidence="7">
    <location>
        <position position="84"/>
    </location>
    <ligand>
        <name>sn-glycerol 3-phosphate</name>
        <dbReference type="ChEBI" id="CHEBI:57597"/>
    </ligand>
</feature>
<feature type="binding site" evidence="7">
    <location>
        <position position="85"/>
    </location>
    <ligand>
        <name>sn-glycerol 3-phosphate</name>
        <dbReference type="ChEBI" id="CHEBI:57597"/>
    </ligand>
</feature>
<keyword evidence="2 7" id="KW-0808">Transferase</keyword>
<comment type="pathway">
    <text evidence="7">Polyol metabolism; glycerol degradation via glycerol kinase pathway; sn-glycerol 3-phosphate from glycerol: step 1/1.</text>
</comment>
<dbReference type="Proteomes" id="UP001556637">
    <property type="component" value="Unassembled WGS sequence"/>
</dbReference>
<feature type="binding site" evidence="7">
    <location>
        <position position="14"/>
    </location>
    <ligand>
        <name>ATP</name>
        <dbReference type="ChEBI" id="CHEBI:30616"/>
    </ligand>
</feature>
<evidence type="ECO:0000256" key="1">
    <source>
        <dbReference type="ARBA" id="ARBA00009156"/>
    </source>
</evidence>
<dbReference type="InterPro" id="IPR018485">
    <property type="entry name" value="FGGY_C"/>
</dbReference>
<dbReference type="Gene3D" id="3.30.420.40">
    <property type="match status" value="2"/>
</dbReference>
<dbReference type="SUPFAM" id="SSF53067">
    <property type="entry name" value="Actin-like ATPase domain"/>
    <property type="match status" value="2"/>
</dbReference>
<feature type="binding site" evidence="7">
    <location>
        <position position="15"/>
    </location>
    <ligand>
        <name>ATP</name>
        <dbReference type="ChEBI" id="CHEBI:30616"/>
    </ligand>
</feature>
<feature type="binding site" evidence="7">
    <location>
        <position position="246"/>
    </location>
    <ligand>
        <name>glycerol</name>
        <dbReference type="ChEBI" id="CHEBI:17754"/>
    </ligand>
</feature>
<dbReference type="InterPro" id="IPR000577">
    <property type="entry name" value="Carb_kinase_FGGY"/>
</dbReference>
<evidence type="ECO:0000256" key="6">
    <source>
        <dbReference type="ARBA" id="ARBA00022840"/>
    </source>
</evidence>
<feature type="binding site" evidence="7">
    <location>
        <position position="14"/>
    </location>
    <ligand>
        <name>ADP</name>
        <dbReference type="ChEBI" id="CHEBI:456216"/>
    </ligand>
</feature>
<name>A0ABV3T8R8_9GAMM</name>
<proteinExistence type="inferred from homology"/>
<dbReference type="InterPro" id="IPR043129">
    <property type="entry name" value="ATPase_NBD"/>
</dbReference>
<dbReference type="RefSeq" id="WP_367984365.1">
    <property type="nucleotide sequence ID" value="NZ_JBAKFF010000001.1"/>
</dbReference>
<feature type="domain" description="Carbohydrate kinase FGGY N-terminal" evidence="9">
    <location>
        <begin position="7"/>
        <end position="252"/>
    </location>
</feature>
<keyword evidence="3 7" id="KW-0547">Nucleotide-binding</keyword>
<feature type="binding site" evidence="7">
    <location>
        <position position="310"/>
    </location>
    <ligand>
        <name>ATP</name>
        <dbReference type="ChEBI" id="CHEBI:30616"/>
    </ligand>
</feature>
<dbReference type="PIRSF" id="PIRSF000538">
    <property type="entry name" value="GlpK"/>
    <property type="match status" value="1"/>
</dbReference>
<comment type="activity regulation">
    <text evidence="7">Inhibited by fructose 1,6-bisphosphate (FBP).</text>
</comment>
<dbReference type="EMBL" id="JBAKFF010000001">
    <property type="protein sequence ID" value="MEX0431588.1"/>
    <property type="molecule type" value="Genomic_DNA"/>
</dbReference>
<dbReference type="Pfam" id="PF00370">
    <property type="entry name" value="FGGY_N"/>
    <property type="match status" value="1"/>
</dbReference>
<feature type="binding site" evidence="7">
    <location>
        <position position="314"/>
    </location>
    <ligand>
        <name>ATP</name>
        <dbReference type="ChEBI" id="CHEBI:30616"/>
    </ligand>
</feature>
<feature type="binding site" evidence="7">
    <location>
        <position position="18"/>
    </location>
    <ligand>
        <name>ADP</name>
        <dbReference type="ChEBI" id="CHEBI:456216"/>
    </ligand>
</feature>
<dbReference type="InterPro" id="IPR018484">
    <property type="entry name" value="FGGY_N"/>
</dbReference>
<accession>A0ABV3T8R8</accession>
<feature type="binding site" evidence="7">
    <location>
        <position position="16"/>
    </location>
    <ligand>
        <name>ATP</name>
        <dbReference type="ChEBI" id="CHEBI:30616"/>
    </ligand>
</feature>
<evidence type="ECO:0000256" key="2">
    <source>
        <dbReference type="ARBA" id="ARBA00022679"/>
    </source>
</evidence>
<dbReference type="EC" id="2.7.1.30" evidence="7"/>
<evidence type="ECO:0000256" key="5">
    <source>
        <dbReference type="ARBA" id="ARBA00022798"/>
    </source>
</evidence>
<dbReference type="GO" id="GO:0004370">
    <property type="term" value="F:glycerol kinase activity"/>
    <property type="evidence" value="ECO:0007669"/>
    <property type="project" value="UniProtKB-EC"/>
</dbReference>
<dbReference type="CDD" id="cd07786">
    <property type="entry name" value="FGGY_EcGK_like"/>
    <property type="match status" value="1"/>
</dbReference>
<evidence type="ECO:0000256" key="8">
    <source>
        <dbReference type="RuleBase" id="RU003733"/>
    </source>
</evidence>
<feature type="binding site" evidence="7">
    <location>
        <position position="414"/>
    </location>
    <ligand>
        <name>ADP</name>
        <dbReference type="ChEBI" id="CHEBI:456216"/>
    </ligand>
</feature>
<comment type="function">
    <text evidence="7">Key enzyme in the regulation of glycerol uptake and metabolism. Catalyzes the phosphorylation of glycerol to yield sn-glycerol 3-phosphate.</text>
</comment>
<feature type="binding site" evidence="7">
    <location>
        <position position="136"/>
    </location>
    <ligand>
        <name>sn-glycerol 3-phosphate</name>
        <dbReference type="ChEBI" id="CHEBI:57597"/>
    </ligand>
</feature>
<keyword evidence="4 7" id="KW-0418">Kinase</keyword>
<feature type="binding site" evidence="7">
    <location>
        <position position="245"/>
    </location>
    <ligand>
        <name>glycerol</name>
        <dbReference type="ChEBI" id="CHEBI:17754"/>
    </ligand>
</feature>
<feature type="binding site" evidence="7">
    <location>
        <position position="136"/>
    </location>
    <ligand>
        <name>glycerol</name>
        <dbReference type="ChEBI" id="CHEBI:17754"/>
    </ligand>
</feature>
<protein>
    <recommendedName>
        <fullName evidence="7">Glycerol kinase</fullName>
        <ecNumber evidence="7">2.7.1.30</ecNumber>
    </recommendedName>
    <alternativeName>
        <fullName evidence="7">ATP:glycerol 3-phosphotransferase</fullName>
    </alternativeName>
    <alternativeName>
        <fullName evidence="7">Glycerokinase</fullName>
        <shortName evidence="7">GK</shortName>
    </alternativeName>
</protein>
<evidence type="ECO:0000259" key="9">
    <source>
        <dbReference type="Pfam" id="PF00370"/>
    </source>
</evidence>
<feature type="binding site" evidence="7">
    <location>
        <position position="410"/>
    </location>
    <ligand>
        <name>ATP</name>
        <dbReference type="ChEBI" id="CHEBI:30616"/>
    </ligand>
</feature>
<feature type="binding site" evidence="7">
    <location>
        <position position="85"/>
    </location>
    <ligand>
        <name>glycerol</name>
        <dbReference type="ChEBI" id="CHEBI:17754"/>
    </ligand>
</feature>
<feature type="binding site" evidence="7">
    <location>
        <position position="14"/>
    </location>
    <ligand>
        <name>sn-glycerol 3-phosphate</name>
        <dbReference type="ChEBI" id="CHEBI:57597"/>
    </ligand>
</feature>
<feature type="binding site" evidence="7">
    <location>
        <position position="310"/>
    </location>
    <ligand>
        <name>ADP</name>
        <dbReference type="ChEBI" id="CHEBI:456216"/>
    </ligand>
</feature>
<evidence type="ECO:0000313" key="12">
    <source>
        <dbReference type="Proteomes" id="UP001556637"/>
    </source>
</evidence>
<evidence type="ECO:0000256" key="3">
    <source>
        <dbReference type="ARBA" id="ARBA00022741"/>
    </source>
</evidence>